<sequence>MTPGRSWRLKVTRPLLPFLLPRRVRRLSLRPPRLNISGTEQETTQVDETATEAKTAPREYTATVPETQTQQTTASHPSDEVSGEQGQYARSVTFDESQNKSQEAPTEYTEGDSATETATQTGTATQSQPQTQPSHPSDEISGMDQYTGTGTTTYDYGTRTATAPTQTGETEQTGEEGTAPTGESVTVAEDLDFSVLKGGKVNKGGNVIDSDGKIVGRVVSGILQYLVGKKVDENGDIWSDNGKVIGKAEPISDSERDDMLKEPAPFESFPDALEDMPHAKKELNPLWGLLNEPLFQILAAVGLLLSGVLNLVGRLLGGLGLGGLVDGLLGTLGLNRVLEGLGLGSVTKSLTGAGKKKNGGLLGLGG</sequence>
<dbReference type="AlphaFoldDB" id="A0AAE0PEM0"/>
<dbReference type="EMBL" id="JAUTDP010000006">
    <property type="protein sequence ID" value="KAK3398548.1"/>
    <property type="molecule type" value="Genomic_DNA"/>
</dbReference>
<name>A0AAE0PEM0_SORBR</name>
<dbReference type="Pfam" id="PF22485">
    <property type="entry name" value="DUF6987"/>
    <property type="match status" value="1"/>
</dbReference>
<feature type="region of interest" description="Disordered" evidence="1">
    <location>
        <begin position="32"/>
        <end position="182"/>
    </location>
</feature>
<reference evidence="3" key="2">
    <citation type="submission" date="2023-07" db="EMBL/GenBank/DDBJ databases">
        <authorList>
            <consortium name="Lawrence Berkeley National Laboratory"/>
            <person name="Haridas S."/>
            <person name="Hensen N."/>
            <person name="Bonometti L."/>
            <person name="Westerberg I."/>
            <person name="Brannstrom I.O."/>
            <person name="Guillou S."/>
            <person name="Cros-Aarteil S."/>
            <person name="Calhoun S."/>
            <person name="Kuo A."/>
            <person name="Mondo S."/>
            <person name="Pangilinan J."/>
            <person name="Riley R."/>
            <person name="LaButti K."/>
            <person name="Andreopoulos B."/>
            <person name="Lipzen A."/>
            <person name="Chen C."/>
            <person name="Yanf M."/>
            <person name="Daum C."/>
            <person name="Ng V."/>
            <person name="Clum A."/>
            <person name="Steindorff A."/>
            <person name="Ohm R."/>
            <person name="Martin F."/>
            <person name="Silar P."/>
            <person name="Natvig D."/>
            <person name="Lalanne C."/>
            <person name="Gautier V."/>
            <person name="Ament-velasquez S.L."/>
            <person name="Kruys A."/>
            <person name="Hutchinson M.I."/>
            <person name="Powell A.J."/>
            <person name="Barry K."/>
            <person name="Miller A.N."/>
            <person name="Grigoriev I.V."/>
            <person name="Debuchy R."/>
            <person name="Gladieux P."/>
            <person name="Thoren M.H."/>
            <person name="Johannesson H."/>
        </authorList>
    </citation>
    <scope>NUCLEOTIDE SEQUENCE</scope>
    <source>
        <strain evidence="3">FGSC 1904</strain>
    </source>
</reference>
<keyword evidence="4" id="KW-1185">Reference proteome</keyword>
<feature type="compositionally biased region" description="Low complexity" evidence="1">
    <location>
        <begin position="114"/>
        <end position="135"/>
    </location>
</feature>
<dbReference type="PANTHER" id="PTHR39461:SF1">
    <property type="entry name" value="LEA DOMAIN PROTEIN (AFU_ORTHOLOGUE AFUA_8G04920)"/>
    <property type="match status" value="1"/>
</dbReference>
<dbReference type="PANTHER" id="PTHR39461">
    <property type="entry name" value="LEA DOMAIN PROTEIN (AFU_ORTHOLOGUE AFUA_8G04920)"/>
    <property type="match status" value="1"/>
</dbReference>
<feature type="compositionally biased region" description="Polar residues" evidence="1">
    <location>
        <begin position="64"/>
        <end position="76"/>
    </location>
</feature>
<proteinExistence type="predicted"/>
<accession>A0AAE0PEM0</accession>
<evidence type="ECO:0000256" key="1">
    <source>
        <dbReference type="SAM" id="MobiDB-lite"/>
    </source>
</evidence>
<feature type="compositionally biased region" description="Polar residues" evidence="1">
    <location>
        <begin position="84"/>
        <end position="104"/>
    </location>
</feature>
<feature type="compositionally biased region" description="Polar residues" evidence="1">
    <location>
        <begin position="36"/>
        <end position="48"/>
    </location>
</feature>
<gene>
    <name evidence="3" type="ORF">B0T20DRAFT_211221</name>
</gene>
<evidence type="ECO:0000313" key="4">
    <source>
        <dbReference type="Proteomes" id="UP001281003"/>
    </source>
</evidence>
<feature type="compositionally biased region" description="Low complexity" evidence="1">
    <location>
        <begin position="146"/>
        <end position="182"/>
    </location>
</feature>
<feature type="domain" description="DUF6987" evidence="2">
    <location>
        <begin position="271"/>
        <end position="345"/>
    </location>
</feature>
<dbReference type="InterPro" id="IPR054256">
    <property type="entry name" value="DUF6987"/>
</dbReference>
<reference evidence="3" key="1">
    <citation type="journal article" date="2023" name="Mol. Phylogenet. Evol.">
        <title>Genome-scale phylogeny and comparative genomics of the fungal order Sordariales.</title>
        <authorList>
            <person name="Hensen N."/>
            <person name="Bonometti L."/>
            <person name="Westerberg I."/>
            <person name="Brannstrom I.O."/>
            <person name="Guillou S."/>
            <person name="Cros-Aarteil S."/>
            <person name="Calhoun S."/>
            <person name="Haridas S."/>
            <person name="Kuo A."/>
            <person name="Mondo S."/>
            <person name="Pangilinan J."/>
            <person name="Riley R."/>
            <person name="LaButti K."/>
            <person name="Andreopoulos B."/>
            <person name="Lipzen A."/>
            <person name="Chen C."/>
            <person name="Yan M."/>
            <person name="Daum C."/>
            <person name="Ng V."/>
            <person name="Clum A."/>
            <person name="Steindorff A."/>
            <person name="Ohm R.A."/>
            <person name="Martin F."/>
            <person name="Silar P."/>
            <person name="Natvig D.O."/>
            <person name="Lalanne C."/>
            <person name="Gautier V."/>
            <person name="Ament-Velasquez S.L."/>
            <person name="Kruys A."/>
            <person name="Hutchinson M.I."/>
            <person name="Powell A.J."/>
            <person name="Barry K."/>
            <person name="Miller A.N."/>
            <person name="Grigoriev I.V."/>
            <person name="Debuchy R."/>
            <person name="Gladieux P."/>
            <person name="Hiltunen Thoren M."/>
            <person name="Johannesson H."/>
        </authorList>
    </citation>
    <scope>NUCLEOTIDE SEQUENCE</scope>
    <source>
        <strain evidence="3">FGSC 1904</strain>
    </source>
</reference>
<dbReference type="Pfam" id="PF12396">
    <property type="entry name" value="DUF3659"/>
    <property type="match status" value="1"/>
</dbReference>
<evidence type="ECO:0000313" key="3">
    <source>
        <dbReference type="EMBL" id="KAK3398548.1"/>
    </source>
</evidence>
<protein>
    <recommendedName>
        <fullName evidence="2">DUF6987 domain-containing protein</fullName>
    </recommendedName>
</protein>
<organism evidence="3 4">
    <name type="scientific">Sordaria brevicollis</name>
    <dbReference type="NCBI Taxonomy" id="83679"/>
    <lineage>
        <taxon>Eukaryota</taxon>
        <taxon>Fungi</taxon>
        <taxon>Dikarya</taxon>
        <taxon>Ascomycota</taxon>
        <taxon>Pezizomycotina</taxon>
        <taxon>Sordariomycetes</taxon>
        <taxon>Sordariomycetidae</taxon>
        <taxon>Sordariales</taxon>
        <taxon>Sordariaceae</taxon>
        <taxon>Sordaria</taxon>
    </lineage>
</organism>
<evidence type="ECO:0000259" key="2">
    <source>
        <dbReference type="Pfam" id="PF22485"/>
    </source>
</evidence>
<dbReference type="Proteomes" id="UP001281003">
    <property type="component" value="Unassembled WGS sequence"/>
</dbReference>
<dbReference type="InterPro" id="IPR022124">
    <property type="entry name" value="DUF3659"/>
</dbReference>
<comment type="caution">
    <text evidence="3">The sequence shown here is derived from an EMBL/GenBank/DDBJ whole genome shotgun (WGS) entry which is preliminary data.</text>
</comment>